<dbReference type="Gene3D" id="1.10.760.10">
    <property type="entry name" value="Cytochrome c-like domain"/>
    <property type="match status" value="1"/>
</dbReference>
<feature type="domain" description="Cytochrome c" evidence="6">
    <location>
        <begin position="46"/>
        <end position="152"/>
    </location>
</feature>
<keyword evidence="1 4" id="KW-0349">Heme</keyword>
<evidence type="ECO:0000259" key="6">
    <source>
        <dbReference type="PROSITE" id="PS51007"/>
    </source>
</evidence>
<dbReference type="PROSITE" id="PS51007">
    <property type="entry name" value="CYTC"/>
    <property type="match status" value="1"/>
</dbReference>
<dbReference type="EMBL" id="JBAKIA010000005">
    <property type="protein sequence ID" value="MEJ8474574.1"/>
    <property type="molecule type" value="Genomic_DNA"/>
</dbReference>
<organism evidence="7 8">
    <name type="scientific">Roseibium algae</name>
    <dbReference type="NCBI Taxonomy" id="3123038"/>
    <lineage>
        <taxon>Bacteria</taxon>
        <taxon>Pseudomonadati</taxon>
        <taxon>Pseudomonadota</taxon>
        <taxon>Alphaproteobacteria</taxon>
        <taxon>Hyphomicrobiales</taxon>
        <taxon>Stappiaceae</taxon>
        <taxon>Roseibium</taxon>
    </lineage>
</organism>
<feature type="signal peptide" evidence="5">
    <location>
        <begin position="1"/>
        <end position="22"/>
    </location>
</feature>
<reference evidence="7 8" key="1">
    <citation type="submission" date="2024-02" db="EMBL/GenBank/DDBJ databases">
        <title>Roseibium algae sp. nov., isolated from marine alga (Grateloupia sp.), showing potential in myo-inositol conversion.</title>
        <authorList>
            <person name="Wang Y."/>
        </authorList>
    </citation>
    <scope>NUCLEOTIDE SEQUENCE [LARGE SCALE GENOMIC DNA]</scope>
    <source>
        <strain evidence="7 8">H3510</strain>
    </source>
</reference>
<evidence type="ECO:0000256" key="3">
    <source>
        <dbReference type="ARBA" id="ARBA00023004"/>
    </source>
</evidence>
<dbReference type="InterPro" id="IPR030999">
    <property type="entry name" value="Thiosulf_SoxX"/>
</dbReference>
<keyword evidence="2 4" id="KW-0479">Metal-binding</keyword>
<gene>
    <name evidence="7" type="primary">soxX</name>
    <name evidence="7" type="ORF">V6575_10785</name>
</gene>
<evidence type="ECO:0000256" key="4">
    <source>
        <dbReference type="PROSITE-ProRule" id="PRU00433"/>
    </source>
</evidence>
<dbReference type="NCBIfam" id="TIGR04485">
    <property type="entry name" value="thiosulf_SoxX"/>
    <property type="match status" value="1"/>
</dbReference>
<dbReference type="Pfam" id="PF00034">
    <property type="entry name" value="Cytochrom_C"/>
    <property type="match status" value="1"/>
</dbReference>
<dbReference type="Proteomes" id="UP001385499">
    <property type="component" value="Unassembled WGS sequence"/>
</dbReference>
<protein>
    <submittedName>
        <fullName evidence="7">Sulfur oxidation c-type cytochrome SoxX</fullName>
    </submittedName>
</protein>
<proteinExistence type="predicted"/>
<evidence type="ECO:0000256" key="5">
    <source>
        <dbReference type="SAM" id="SignalP"/>
    </source>
</evidence>
<evidence type="ECO:0000256" key="1">
    <source>
        <dbReference type="ARBA" id="ARBA00022617"/>
    </source>
</evidence>
<feature type="chain" id="PRO_5045727227" evidence="5">
    <location>
        <begin position="23"/>
        <end position="153"/>
    </location>
</feature>
<keyword evidence="3 4" id="KW-0408">Iron</keyword>
<keyword evidence="5" id="KW-0732">Signal</keyword>
<keyword evidence="8" id="KW-1185">Reference proteome</keyword>
<evidence type="ECO:0000313" key="7">
    <source>
        <dbReference type="EMBL" id="MEJ8474574.1"/>
    </source>
</evidence>
<dbReference type="RefSeq" id="WP_340274318.1">
    <property type="nucleotide sequence ID" value="NZ_JBAKIA010000005.1"/>
</dbReference>
<evidence type="ECO:0000313" key="8">
    <source>
        <dbReference type="Proteomes" id="UP001385499"/>
    </source>
</evidence>
<name>A0ABU8TK80_9HYPH</name>
<sequence length="153" mass="16308">MTTGFTIIFAAASLALASAAVAETVAPENVKINDMEVATALTDKAGDPIVGRETFADRKKGNCLACHANTDLKEQLFHGEVGPPLDGVAERWTPEELRAILVDSKLVFGEQTIMPGFYTLNVGINVAEKQVGKTILSAQDVEDVVAYLTTLSQ</sequence>
<dbReference type="SUPFAM" id="SSF46626">
    <property type="entry name" value="Cytochrome c"/>
    <property type="match status" value="1"/>
</dbReference>
<comment type="caution">
    <text evidence="7">The sequence shown here is derived from an EMBL/GenBank/DDBJ whole genome shotgun (WGS) entry which is preliminary data.</text>
</comment>
<accession>A0ABU8TK80</accession>
<dbReference type="InterPro" id="IPR009056">
    <property type="entry name" value="Cyt_c-like_dom"/>
</dbReference>
<evidence type="ECO:0000256" key="2">
    <source>
        <dbReference type="ARBA" id="ARBA00022723"/>
    </source>
</evidence>
<dbReference type="InterPro" id="IPR036909">
    <property type="entry name" value="Cyt_c-like_dom_sf"/>
</dbReference>